<accession>A0A9X4MA68</accession>
<evidence type="ECO:0000259" key="4">
    <source>
        <dbReference type="PROSITE" id="PS50110"/>
    </source>
</evidence>
<feature type="domain" description="Response regulatory" evidence="4">
    <location>
        <begin position="15"/>
        <end position="134"/>
    </location>
</feature>
<gene>
    <name evidence="5" type="ORF">FEV09_14860</name>
</gene>
<dbReference type="InterPro" id="IPR011006">
    <property type="entry name" value="CheY-like_superfamily"/>
</dbReference>
<dbReference type="SMART" id="SM00448">
    <property type="entry name" value="REC"/>
    <property type="match status" value="1"/>
</dbReference>
<dbReference type="EMBL" id="VBTY01000128">
    <property type="protein sequence ID" value="MDG3495829.1"/>
    <property type="molecule type" value="Genomic_DNA"/>
</dbReference>
<dbReference type="Gene3D" id="3.40.50.2300">
    <property type="match status" value="1"/>
</dbReference>
<keyword evidence="2" id="KW-0902">Two-component regulatory system</keyword>
<dbReference type="AlphaFoldDB" id="A0A9X4MA68"/>
<dbReference type="PROSITE" id="PS50110">
    <property type="entry name" value="RESPONSE_REGULATORY"/>
    <property type="match status" value="1"/>
</dbReference>
<comment type="caution">
    <text evidence="5">The sequence shown here is derived from an EMBL/GenBank/DDBJ whole genome shotgun (WGS) entry which is preliminary data.</text>
</comment>
<evidence type="ECO:0000313" key="5">
    <source>
        <dbReference type="EMBL" id="MDG3495829.1"/>
    </source>
</evidence>
<evidence type="ECO:0000256" key="2">
    <source>
        <dbReference type="ARBA" id="ARBA00023012"/>
    </source>
</evidence>
<evidence type="ECO:0000313" key="6">
    <source>
        <dbReference type="Proteomes" id="UP001152872"/>
    </source>
</evidence>
<dbReference type="InterPro" id="IPR001789">
    <property type="entry name" value="Sig_transdc_resp-reg_receiver"/>
</dbReference>
<organism evidence="5 6">
    <name type="scientific">Pseudanabaena catenata USMAC16</name>
    <dbReference type="NCBI Taxonomy" id="1855837"/>
    <lineage>
        <taxon>Bacteria</taxon>
        <taxon>Bacillati</taxon>
        <taxon>Cyanobacteriota</taxon>
        <taxon>Cyanophyceae</taxon>
        <taxon>Pseudanabaenales</taxon>
        <taxon>Pseudanabaenaceae</taxon>
        <taxon>Pseudanabaena</taxon>
    </lineage>
</organism>
<dbReference type="CDD" id="cd17546">
    <property type="entry name" value="REC_hyHK_CKI1_RcsC-like"/>
    <property type="match status" value="1"/>
</dbReference>
<feature type="modified residue" description="4-aspartylphosphate" evidence="3">
    <location>
        <position position="64"/>
    </location>
</feature>
<dbReference type="Pfam" id="PF00072">
    <property type="entry name" value="Response_reg"/>
    <property type="match status" value="1"/>
</dbReference>
<dbReference type="GO" id="GO:0000160">
    <property type="term" value="P:phosphorelay signal transduction system"/>
    <property type="evidence" value="ECO:0007669"/>
    <property type="project" value="UniProtKB-KW"/>
</dbReference>
<dbReference type="SUPFAM" id="SSF52172">
    <property type="entry name" value="CheY-like"/>
    <property type="match status" value="1"/>
</dbReference>
<reference evidence="5" key="1">
    <citation type="submission" date="2019-05" db="EMBL/GenBank/DDBJ databases">
        <title>Whole genome sequencing of Pseudanabaena catenata USMAC16.</title>
        <authorList>
            <person name="Khan Z."/>
            <person name="Omar W.M."/>
            <person name="Convey P."/>
            <person name="Merican F."/>
            <person name="Najimudin N."/>
        </authorList>
    </citation>
    <scope>NUCLEOTIDE SEQUENCE</scope>
    <source>
        <strain evidence="5">USMAC16</strain>
    </source>
</reference>
<sequence length="140" mass="15658">MDISVKPEPSLSRFSILLAEDNPVNQKVAMRVLKHLGYEADIVGNGQEAIAAIEDKAYDLILMDIQMPEMDGIQATKHIRDRENASQLPPIAIVAMTANATDDDQNICRDAGMSDYISKPIQIDKLKNILQRYESMKTKK</sequence>
<dbReference type="Proteomes" id="UP001152872">
    <property type="component" value="Unassembled WGS sequence"/>
</dbReference>
<dbReference type="RefSeq" id="WP_009627974.1">
    <property type="nucleotide sequence ID" value="NZ_VBTY01000128.1"/>
</dbReference>
<name>A0A9X4MA68_9CYAN</name>
<keyword evidence="1 3" id="KW-0597">Phosphoprotein</keyword>
<evidence type="ECO:0000256" key="3">
    <source>
        <dbReference type="PROSITE-ProRule" id="PRU00169"/>
    </source>
</evidence>
<keyword evidence="6" id="KW-1185">Reference proteome</keyword>
<proteinExistence type="predicted"/>
<protein>
    <submittedName>
        <fullName evidence="5">Response regulator</fullName>
    </submittedName>
</protein>
<dbReference type="PANTHER" id="PTHR45339">
    <property type="entry name" value="HYBRID SIGNAL TRANSDUCTION HISTIDINE KINASE J"/>
    <property type="match status" value="1"/>
</dbReference>
<dbReference type="PANTHER" id="PTHR45339:SF1">
    <property type="entry name" value="HYBRID SIGNAL TRANSDUCTION HISTIDINE KINASE J"/>
    <property type="match status" value="1"/>
</dbReference>
<evidence type="ECO:0000256" key="1">
    <source>
        <dbReference type="ARBA" id="ARBA00022553"/>
    </source>
</evidence>